<dbReference type="EMBL" id="JAATJA010000003">
    <property type="protein sequence ID" value="NJB68910.1"/>
    <property type="molecule type" value="Genomic_DNA"/>
</dbReference>
<reference evidence="2 3" key="1">
    <citation type="submission" date="2020-03" db="EMBL/GenBank/DDBJ databases">
        <title>Genomic Encyclopedia of Type Strains, Phase IV (KMG-IV): sequencing the most valuable type-strain genomes for metagenomic binning, comparative biology and taxonomic classification.</title>
        <authorList>
            <person name="Goeker M."/>
        </authorList>
    </citation>
    <scope>NUCLEOTIDE SEQUENCE [LARGE SCALE GENOMIC DNA]</scope>
    <source>
        <strain evidence="2 3">DSM 24233</strain>
    </source>
</reference>
<dbReference type="PANTHER" id="PTHR37809">
    <property type="entry name" value="RIBOSOMAL PROTEIN S12 METHYLTHIOTRANSFERASE ACCESSORY FACTOR YCAO"/>
    <property type="match status" value="1"/>
</dbReference>
<sequence length="553" mass="59491">MTMEYEFRVLDTQATVGFAACVPKGDVDLDAALAHLRACPMDDYMHVHALTLVQRLDDAALRNMLDLHGDDPLVSGLVRECVLGQPERARALGLDGPASEGELSASPLVELRAAARPGQDVHAAWGAIFRENKVAHAPMPTSAQAGLALPFSPEEIAAANEGFVSVTDIAAQRVKRARKGGGPSAEATAREAEGRLEAAGVAMSQQARHTDSLSPVGLVRQWKRRVTVRNGRLDYDLDGVFMSYGKGLTFDVAWASVVMEVVERYSSWVDVDGLALPDLAAGRDLVCARLSELRRDGRDALDPNALPVDAPYADEPLHWLPCDRPGGGTLLVPAQFVFLFCNLDEPSLFGGFGSTGLASGSTMAQARLGALLEVVERDAETVSTVAPERWFRIESRDRQVRELLENYRKRGLDVLFAECTSALGIPCYRAFATGPQGQVAKGASAGLCGAKAIVSAMLEVPYPFPFGPASLPGPAELPVVCIEDLPDHSTGSIEGDLRLVEQTLSASGREPLYADLMRRDLRYPVVRAIVPGLELLPDFDRSSRLSPRLFVGA</sequence>
<keyword evidence="3" id="KW-1185">Reference proteome</keyword>
<dbReference type="PROSITE" id="PS51664">
    <property type="entry name" value="YCAO"/>
    <property type="match status" value="1"/>
</dbReference>
<dbReference type="PANTHER" id="PTHR37809:SF1">
    <property type="entry name" value="RIBOSOMAL PROTEIN S12 METHYLTHIOTRANSFERASE ACCESSORY FACTOR YCAO"/>
    <property type="match status" value="1"/>
</dbReference>
<proteinExistence type="predicted"/>
<dbReference type="InterPro" id="IPR003776">
    <property type="entry name" value="YcaO-like_dom"/>
</dbReference>
<dbReference type="Pfam" id="PF02624">
    <property type="entry name" value="YcaO"/>
    <property type="match status" value="2"/>
</dbReference>
<feature type="domain" description="YcaO" evidence="1">
    <location>
        <begin position="245"/>
        <end position="553"/>
    </location>
</feature>
<accession>A0A846QPI3</accession>
<evidence type="ECO:0000313" key="3">
    <source>
        <dbReference type="Proteomes" id="UP000580856"/>
    </source>
</evidence>
<protein>
    <submittedName>
        <fullName evidence="2">YcaO-like protein with predicted kinase domain</fullName>
    </submittedName>
</protein>
<dbReference type="RefSeq" id="WP_167942006.1">
    <property type="nucleotide sequence ID" value="NZ_JAATJA010000003.1"/>
</dbReference>
<evidence type="ECO:0000259" key="1">
    <source>
        <dbReference type="PROSITE" id="PS51664"/>
    </source>
</evidence>
<dbReference type="Gene3D" id="3.30.1330.230">
    <property type="match status" value="1"/>
</dbReference>
<organism evidence="2 3">
    <name type="scientific">Desulfobaculum xiamenense</name>
    <dbReference type="NCBI Taxonomy" id="995050"/>
    <lineage>
        <taxon>Bacteria</taxon>
        <taxon>Pseudomonadati</taxon>
        <taxon>Thermodesulfobacteriota</taxon>
        <taxon>Desulfovibrionia</taxon>
        <taxon>Desulfovibrionales</taxon>
        <taxon>Desulfovibrionaceae</taxon>
        <taxon>Desulfobaculum</taxon>
    </lineage>
</organism>
<evidence type="ECO:0000313" key="2">
    <source>
        <dbReference type="EMBL" id="NJB68910.1"/>
    </source>
</evidence>
<comment type="caution">
    <text evidence="2">The sequence shown here is derived from an EMBL/GenBank/DDBJ whole genome shotgun (WGS) entry which is preliminary data.</text>
</comment>
<keyword evidence="2" id="KW-0418">Kinase</keyword>
<gene>
    <name evidence="2" type="ORF">GGQ74_002604</name>
</gene>
<dbReference type="GO" id="GO:0016301">
    <property type="term" value="F:kinase activity"/>
    <property type="evidence" value="ECO:0007669"/>
    <property type="project" value="UniProtKB-KW"/>
</dbReference>
<dbReference type="AlphaFoldDB" id="A0A846QPI3"/>
<dbReference type="Proteomes" id="UP000580856">
    <property type="component" value="Unassembled WGS sequence"/>
</dbReference>
<name>A0A846QPI3_9BACT</name>
<keyword evidence="2" id="KW-0808">Transferase</keyword>